<dbReference type="GO" id="GO:0000271">
    <property type="term" value="P:polysaccharide biosynthetic process"/>
    <property type="evidence" value="ECO:0007669"/>
    <property type="project" value="InterPro"/>
</dbReference>
<dbReference type="PIRSF" id="PIRSF500134">
    <property type="entry name" value="UDPglc_DH_bac"/>
    <property type="match status" value="1"/>
</dbReference>
<feature type="binding site" evidence="9">
    <location>
        <position position="169"/>
    </location>
    <ligand>
        <name>substrate</name>
    </ligand>
</feature>
<dbReference type="GO" id="GO:0003979">
    <property type="term" value="F:UDP-glucose 6-dehydrogenase activity"/>
    <property type="evidence" value="ECO:0007669"/>
    <property type="project" value="UniProtKB-EC"/>
</dbReference>
<dbReference type="NCBIfam" id="TIGR03026">
    <property type="entry name" value="NDP-sugDHase"/>
    <property type="match status" value="1"/>
</dbReference>
<name>A0A075I5N1_9ARCH</name>
<dbReference type="Pfam" id="PF03721">
    <property type="entry name" value="UDPG_MGDP_dh_N"/>
    <property type="match status" value="1"/>
</dbReference>
<dbReference type="InterPro" id="IPR014026">
    <property type="entry name" value="UDP-Glc/GDP-Man_DH_dimer"/>
</dbReference>
<dbReference type="InterPro" id="IPR014027">
    <property type="entry name" value="UDP-Glc/GDP-Man_DH_C"/>
</dbReference>
<dbReference type="Gene3D" id="1.20.5.100">
    <property type="entry name" value="Cytochrome c1, transmembrane anchor, C-terminal"/>
    <property type="match status" value="1"/>
</dbReference>
<feature type="binding site" evidence="9">
    <location>
        <position position="232"/>
    </location>
    <ligand>
        <name>substrate</name>
    </ligand>
</feature>
<dbReference type="InterPro" id="IPR036291">
    <property type="entry name" value="NAD(P)-bd_dom_sf"/>
</dbReference>
<dbReference type="InterPro" id="IPR028357">
    <property type="entry name" value="UDPglc_DH_bac"/>
</dbReference>
<evidence type="ECO:0000256" key="1">
    <source>
        <dbReference type="ARBA" id="ARBA00004701"/>
    </source>
</evidence>
<dbReference type="SUPFAM" id="SSF48179">
    <property type="entry name" value="6-phosphogluconate dehydrogenase C-terminal domain-like"/>
    <property type="match status" value="1"/>
</dbReference>
<evidence type="ECO:0000256" key="8">
    <source>
        <dbReference type="PIRSR" id="PIRSR500134-1"/>
    </source>
</evidence>
<organism evidence="12">
    <name type="scientific">uncultured marine thaumarchaeote SAT1000_07_E05</name>
    <dbReference type="NCBI Taxonomy" id="1456364"/>
    <lineage>
        <taxon>Archaea</taxon>
        <taxon>Nitrososphaerota</taxon>
        <taxon>environmental samples</taxon>
    </lineage>
</organism>
<comment type="pathway">
    <text evidence="1">Nucleotide-sugar biosynthesis; UDP-alpha-D-glucuronate biosynthesis; UDP-alpha-D-glucuronate from UDP-alpha-D-glucose: step 1/1.</text>
</comment>
<dbReference type="EC" id="1.1.1.22" evidence="3 7"/>
<dbReference type="SUPFAM" id="SSF51735">
    <property type="entry name" value="NAD(P)-binding Rossmann-fold domains"/>
    <property type="match status" value="1"/>
</dbReference>
<feature type="binding site" evidence="10">
    <location>
        <position position="175"/>
    </location>
    <ligand>
        <name>NAD(+)</name>
        <dbReference type="ChEBI" id="CHEBI:57540"/>
    </ligand>
</feature>
<dbReference type="PANTHER" id="PTHR43750">
    <property type="entry name" value="UDP-GLUCOSE 6-DEHYDROGENASE TUAD"/>
    <property type="match status" value="1"/>
</dbReference>
<keyword evidence="5 7" id="KW-0520">NAD</keyword>
<keyword evidence="4 7" id="KW-0560">Oxidoreductase</keyword>
<dbReference type="Gene3D" id="3.40.50.720">
    <property type="entry name" value="NAD(P)-binding Rossmann-like Domain"/>
    <property type="match status" value="2"/>
</dbReference>
<evidence type="ECO:0000313" key="12">
    <source>
        <dbReference type="EMBL" id="AIF22072.1"/>
    </source>
</evidence>
<dbReference type="GO" id="GO:0051287">
    <property type="term" value="F:NAD binding"/>
    <property type="evidence" value="ECO:0007669"/>
    <property type="project" value="InterPro"/>
</dbReference>
<dbReference type="PANTHER" id="PTHR43750:SF3">
    <property type="entry name" value="UDP-GLUCOSE 6-DEHYDROGENASE TUAD"/>
    <property type="match status" value="1"/>
</dbReference>
<comment type="catalytic activity">
    <reaction evidence="6 7">
        <text>UDP-alpha-D-glucose + 2 NAD(+) + H2O = UDP-alpha-D-glucuronate + 2 NADH + 3 H(+)</text>
        <dbReference type="Rhea" id="RHEA:23596"/>
        <dbReference type="ChEBI" id="CHEBI:15377"/>
        <dbReference type="ChEBI" id="CHEBI:15378"/>
        <dbReference type="ChEBI" id="CHEBI:57540"/>
        <dbReference type="ChEBI" id="CHEBI:57945"/>
        <dbReference type="ChEBI" id="CHEBI:58052"/>
        <dbReference type="ChEBI" id="CHEBI:58885"/>
        <dbReference type="EC" id="1.1.1.22"/>
    </reaction>
</comment>
<feature type="binding site" evidence="10">
    <location>
        <position position="27"/>
    </location>
    <ligand>
        <name>NAD(+)</name>
        <dbReference type="ChEBI" id="CHEBI:57540"/>
    </ligand>
</feature>
<evidence type="ECO:0000256" key="10">
    <source>
        <dbReference type="PIRSR" id="PIRSR500134-3"/>
    </source>
</evidence>
<evidence type="ECO:0000256" key="6">
    <source>
        <dbReference type="ARBA" id="ARBA00047473"/>
    </source>
</evidence>
<feature type="binding site" evidence="10">
    <location>
        <position position="64"/>
    </location>
    <ligand>
        <name>NAD(+)</name>
        <dbReference type="ChEBI" id="CHEBI:57540"/>
    </ligand>
</feature>
<feature type="binding site" evidence="9">
    <location>
        <begin position="61"/>
        <end position="64"/>
    </location>
    <ligand>
        <name>substrate</name>
    </ligand>
</feature>
<dbReference type="AlphaFoldDB" id="A0A075I5N1"/>
<evidence type="ECO:0000256" key="3">
    <source>
        <dbReference type="ARBA" id="ARBA00012954"/>
    </source>
</evidence>
<feature type="active site" description="Nucleophile" evidence="8">
    <location>
        <position position="172"/>
    </location>
</feature>
<feature type="binding site" evidence="9">
    <location>
        <position position="115"/>
    </location>
    <ligand>
        <name>substrate</name>
    </ligand>
</feature>
<feature type="domain" description="UDP-glucose/GDP-mannose dehydrogenase C-terminal" evidence="11">
    <location>
        <begin position="225"/>
        <end position="326"/>
    </location>
</feature>
<dbReference type="InterPro" id="IPR008927">
    <property type="entry name" value="6-PGluconate_DH-like_C_sf"/>
</dbReference>
<proteinExistence type="inferred from homology"/>
<evidence type="ECO:0000256" key="2">
    <source>
        <dbReference type="ARBA" id="ARBA00006601"/>
    </source>
</evidence>
<evidence type="ECO:0000259" key="11">
    <source>
        <dbReference type="SMART" id="SM00984"/>
    </source>
</evidence>
<dbReference type="SUPFAM" id="SSF52413">
    <property type="entry name" value="UDP-glucose/GDP-mannose dehydrogenase C-terminal domain"/>
    <property type="match status" value="1"/>
</dbReference>
<sequence length="342" mass="38025">MIKNVTNKIGKLLSKTQHKPIIIIKSTVIPGTTQNVILPILQRISGKNVGKDFGLLTNPEFLRETMAVNDTLHPHVIVLGGDNDIFLKRARRFYSNLHHSVPIVLTNYSTAEIIKYANNSFLATKISFINLIASICEEIPDANIDDVAKTIGLDPRIGNLFLDAGPGYGGSCLPKDVKAIINFSTKAGINPILLTAVEKTNKQQINSIIKLIKQNIGKIHGRKIAVLGIAFKPETDDIRDSVSVELVNRLIKLGAKITIHDPKAIENTKKIFKNKIKYQKVVSTAVKDCKCAIIMTAWKQYEKINNKTIEHMAKKFIIDSRRIISDKKLNAKYFAIGLGQKL</sequence>
<evidence type="ECO:0000256" key="4">
    <source>
        <dbReference type="ARBA" id="ARBA00023002"/>
    </source>
</evidence>
<protein>
    <recommendedName>
        <fullName evidence="3 7">UDP-glucose 6-dehydrogenase</fullName>
        <ecNumber evidence="3 7">1.1.1.22</ecNumber>
    </recommendedName>
</protein>
<evidence type="ECO:0000256" key="9">
    <source>
        <dbReference type="PIRSR" id="PIRSR500134-2"/>
    </source>
</evidence>
<dbReference type="GO" id="GO:0006065">
    <property type="term" value="P:UDP-glucuronate biosynthetic process"/>
    <property type="evidence" value="ECO:0007669"/>
    <property type="project" value="UniProtKB-UniPathway"/>
</dbReference>
<reference evidence="12" key="1">
    <citation type="journal article" date="2014" name="Genome Biol. Evol.">
        <title>Pangenome evidence for extensive interdomain horizontal transfer affecting lineage core and shell genes in uncultured planktonic thaumarchaeota and euryarchaeota.</title>
        <authorList>
            <person name="Deschamps P."/>
            <person name="Zivanovic Y."/>
            <person name="Moreira D."/>
            <person name="Rodriguez-Valera F."/>
            <person name="Lopez-Garcia P."/>
        </authorList>
    </citation>
    <scope>NUCLEOTIDE SEQUENCE</scope>
</reference>
<dbReference type="InterPro" id="IPR017476">
    <property type="entry name" value="UDP-Glc/GDP-Man"/>
</dbReference>
<dbReference type="InterPro" id="IPR001732">
    <property type="entry name" value="UDP-Glc/GDP-Man_DH_N"/>
</dbReference>
<comment type="similarity">
    <text evidence="2 7">Belongs to the UDP-glucose/GDP-mannose dehydrogenase family.</text>
</comment>
<gene>
    <name evidence="12" type="primary">UGDH</name>
    <name evidence="12" type="synonym">ugd</name>
</gene>
<dbReference type="Pfam" id="PF03720">
    <property type="entry name" value="UDPG_MGDP_dh_C"/>
    <property type="match status" value="1"/>
</dbReference>
<dbReference type="UniPathway" id="UPA00038">
    <property type="reaction ID" value="UER00491"/>
</dbReference>
<feature type="binding site" evidence="9">
    <location>
        <begin position="161"/>
        <end position="165"/>
    </location>
    <ligand>
        <name>substrate</name>
    </ligand>
</feature>
<evidence type="ECO:0000256" key="5">
    <source>
        <dbReference type="ARBA" id="ARBA00023027"/>
    </source>
</evidence>
<evidence type="ECO:0000256" key="7">
    <source>
        <dbReference type="PIRNR" id="PIRNR000124"/>
    </source>
</evidence>
<dbReference type="PIRSF" id="PIRSF000124">
    <property type="entry name" value="UDPglc_GDPman_dh"/>
    <property type="match status" value="1"/>
</dbReference>
<feature type="binding site" evidence="10">
    <location>
        <position position="239"/>
    </location>
    <ligand>
        <name>NAD(+)</name>
        <dbReference type="ChEBI" id="CHEBI:57540"/>
    </ligand>
</feature>
<dbReference type="SMART" id="SM00984">
    <property type="entry name" value="UDPG_MGDP_dh_C"/>
    <property type="match status" value="1"/>
</dbReference>
<dbReference type="Pfam" id="PF00984">
    <property type="entry name" value="UDPG_MGDP_dh"/>
    <property type="match status" value="1"/>
</dbReference>
<dbReference type="InterPro" id="IPR036220">
    <property type="entry name" value="UDP-Glc/GDP-Man_DH_C_sf"/>
</dbReference>
<dbReference type="EMBL" id="KF901203">
    <property type="protein sequence ID" value="AIF22072.1"/>
    <property type="molecule type" value="Genomic_DNA"/>
</dbReference>
<accession>A0A075I5N1</accession>